<organism evidence="4 5">
    <name type="scientific">Alkalihalobacillus trypoxylicola</name>
    <dbReference type="NCBI Taxonomy" id="519424"/>
    <lineage>
        <taxon>Bacteria</taxon>
        <taxon>Bacillati</taxon>
        <taxon>Bacillota</taxon>
        <taxon>Bacilli</taxon>
        <taxon>Bacillales</taxon>
        <taxon>Bacillaceae</taxon>
        <taxon>Alkalihalobacillus</taxon>
    </lineage>
</organism>
<sequence>MKKIVIIGGSGTIGKVLVEHLQSKYKLYVADQELGKNQVNFIKIDATNQKDLHTKIPKDTDILVNLLATDNHRSLDDIEAFDRMTNIYLRSSYLLYDLAVSLKIPKVIVASSNHVTDEYEKDGHSLLGREITVNDYPYSRGLYGVLKLATENLGRIYSKEKGLSVLLLRIGSVPSPEKKQSDQERWKHTLLTEKDTAQLFEKAFEVNKPFGIYYGVSNHPSKPWSIKNAEEDLGFKSELNP</sequence>
<keyword evidence="5" id="KW-1185">Reference proteome</keyword>
<dbReference type="InterPro" id="IPR036291">
    <property type="entry name" value="NAD(P)-bd_dom_sf"/>
</dbReference>
<dbReference type="Pfam" id="PF01370">
    <property type="entry name" value="Epimerase"/>
    <property type="match status" value="1"/>
</dbReference>
<dbReference type="InterPro" id="IPR001509">
    <property type="entry name" value="Epimerase_deHydtase"/>
</dbReference>
<dbReference type="Proteomes" id="UP000075806">
    <property type="component" value="Unassembled WGS sequence"/>
</dbReference>
<dbReference type="Gene3D" id="3.40.50.720">
    <property type="entry name" value="NAD(P)-binding Rossmann-like Domain"/>
    <property type="match status" value="1"/>
</dbReference>
<dbReference type="OrthoDB" id="9779902at2"/>
<keyword evidence="2" id="KW-0119">Carbohydrate metabolism</keyword>
<dbReference type="STRING" id="519424.AZF04_11805"/>
<reference evidence="4" key="1">
    <citation type="submission" date="2016-02" db="EMBL/GenBank/DDBJ databases">
        <title>Genome sequence of Bacillus trypoxylicola KCTC 13244(T).</title>
        <authorList>
            <person name="Jeong H."/>
            <person name="Park S.-H."/>
            <person name="Choi S.-K."/>
        </authorList>
    </citation>
    <scope>NUCLEOTIDE SEQUENCE [LARGE SCALE GENOMIC DNA]</scope>
    <source>
        <strain evidence="4">KCTC 13244</strain>
    </source>
</reference>
<evidence type="ECO:0000256" key="1">
    <source>
        <dbReference type="ARBA" id="ARBA00022857"/>
    </source>
</evidence>
<dbReference type="PANTHER" id="PTHR43103">
    <property type="entry name" value="NUCLEOSIDE-DIPHOSPHATE-SUGAR EPIMERASE"/>
    <property type="match status" value="1"/>
</dbReference>
<name>A0A162CXA9_9BACI</name>
<comment type="caution">
    <text evidence="4">The sequence shown here is derived from an EMBL/GenBank/DDBJ whole genome shotgun (WGS) entry which is preliminary data.</text>
</comment>
<dbReference type="AlphaFoldDB" id="A0A162CXA9"/>
<feature type="domain" description="NAD-dependent epimerase/dehydratase" evidence="3">
    <location>
        <begin position="4"/>
        <end position="182"/>
    </location>
</feature>
<dbReference type="RefSeq" id="WP_061949965.1">
    <property type="nucleotide sequence ID" value="NZ_LTAO01000037.1"/>
</dbReference>
<dbReference type="EMBL" id="LTAO01000037">
    <property type="protein sequence ID" value="KYG27013.1"/>
    <property type="molecule type" value="Genomic_DNA"/>
</dbReference>
<evidence type="ECO:0000259" key="3">
    <source>
        <dbReference type="Pfam" id="PF01370"/>
    </source>
</evidence>
<dbReference type="SUPFAM" id="SSF51735">
    <property type="entry name" value="NAD(P)-binding Rossmann-fold domains"/>
    <property type="match status" value="1"/>
</dbReference>
<protein>
    <recommendedName>
        <fullName evidence="3">NAD-dependent epimerase/dehydratase domain-containing protein</fullName>
    </recommendedName>
</protein>
<gene>
    <name evidence="4" type="ORF">AZF04_11805</name>
</gene>
<evidence type="ECO:0000313" key="5">
    <source>
        <dbReference type="Proteomes" id="UP000075806"/>
    </source>
</evidence>
<evidence type="ECO:0000313" key="4">
    <source>
        <dbReference type="EMBL" id="KYG27013.1"/>
    </source>
</evidence>
<accession>A0A162CXA9</accession>
<proteinExistence type="predicted"/>
<keyword evidence="1" id="KW-0521">NADP</keyword>
<evidence type="ECO:0000256" key="2">
    <source>
        <dbReference type="ARBA" id="ARBA00023277"/>
    </source>
</evidence>
<dbReference type="PANTHER" id="PTHR43103:SF3">
    <property type="entry name" value="ADP-L-GLYCERO-D-MANNO-HEPTOSE-6-EPIMERASE"/>
    <property type="match status" value="1"/>
</dbReference>